<feature type="region of interest" description="Disordered" evidence="1">
    <location>
        <begin position="92"/>
        <end position="124"/>
    </location>
</feature>
<dbReference type="Gene3D" id="2.40.50.40">
    <property type="match status" value="1"/>
</dbReference>
<evidence type="ECO:0000313" key="4">
    <source>
        <dbReference type="Proteomes" id="UP001159427"/>
    </source>
</evidence>
<feature type="compositionally biased region" description="Polar residues" evidence="1">
    <location>
        <begin position="107"/>
        <end position="122"/>
    </location>
</feature>
<gene>
    <name evidence="3" type="ORF">PEVE_00005854</name>
</gene>
<accession>A0ABN8QMJ3</accession>
<protein>
    <recommendedName>
        <fullName evidence="2">Chromo domain-containing protein</fullName>
    </recommendedName>
</protein>
<evidence type="ECO:0000313" key="3">
    <source>
        <dbReference type="EMBL" id="CAH3166940.1"/>
    </source>
</evidence>
<dbReference type="Proteomes" id="UP001159427">
    <property type="component" value="Unassembled WGS sequence"/>
</dbReference>
<organism evidence="3 4">
    <name type="scientific">Porites evermanni</name>
    <dbReference type="NCBI Taxonomy" id="104178"/>
    <lineage>
        <taxon>Eukaryota</taxon>
        <taxon>Metazoa</taxon>
        <taxon>Cnidaria</taxon>
        <taxon>Anthozoa</taxon>
        <taxon>Hexacorallia</taxon>
        <taxon>Scleractinia</taxon>
        <taxon>Fungiina</taxon>
        <taxon>Poritidae</taxon>
        <taxon>Porites</taxon>
    </lineage>
</organism>
<reference evidence="3 4" key="1">
    <citation type="submission" date="2022-05" db="EMBL/GenBank/DDBJ databases">
        <authorList>
            <consortium name="Genoscope - CEA"/>
            <person name="William W."/>
        </authorList>
    </citation>
    <scope>NUCLEOTIDE SEQUENCE [LARGE SCALE GENOMIC DNA]</scope>
</reference>
<feature type="compositionally biased region" description="Basic residues" evidence="1">
    <location>
        <begin position="92"/>
        <end position="101"/>
    </location>
</feature>
<dbReference type="InterPro" id="IPR000953">
    <property type="entry name" value="Chromo/chromo_shadow_dom"/>
</dbReference>
<evidence type="ECO:0000259" key="2">
    <source>
        <dbReference type="PROSITE" id="PS50013"/>
    </source>
</evidence>
<comment type="caution">
    <text evidence="3">The sequence shown here is derived from an EMBL/GenBank/DDBJ whole genome shotgun (WGS) entry which is preliminary data.</text>
</comment>
<dbReference type="InterPro" id="IPR016197">
    <property type="entry name" value="Chromo-like_dom_sf"/>
</dbReference>
<evidence type="ECO:0000256" key="1">
    <source>
        <dbReference type="SAM" id="MobiDB-lite"/>
    </source>
</evidence>
<feature type="region of interest" description="Disordered" evidence="1">
    <location>
        <begin position="197"/>
        <end position="230"/>
    </location>
</feature>
<dbReference type="SUPFAM" id="SSF54160">
    <property type="entry name" value="Chromo domain-like"/>
    <property type="match status" value="1"/>
</dbReference>
<sequence length="230" mass="26390">MVKNEDGTSSLSEDSIAKLQLKEKDSLKIASTADTNTDDDYYEVEKVLRVRLNKQFHSEEYKVRFKGYTSDDDMWLPSSAFKEPVTFHTVSKRGRLRKHRMKEGSSAPETQGNNPRRTPTETNLKRKYVHELKTGNTNNHFIHLYSFIIAIMGIGADNVPLYVRVDSYGLQNSIIKDLKTLKWLMSCSGMFSLHIGKKPKKGEQSRDGRQTVNQMTGIRDDYLSSEDEED</sequence>
<proteinExistence type="predicted"/>
<keyword evidence="4" id="KW-1185">Reference proteome</keyword>
<dbReference type="PROSITE" id="PS50013">
    <property type="entry name" value="CHROMO_2"/>
    <property type="match status" value="1"/>
</dbReference>
<name>A0ABN8QMJ3_9CNID</name>
<dbReference type="EMBL" id="CALNXI010001378">
    <property type="protein sequence ID" value="CAH3166940.1"/>
    <property type="molecule type" value="Genomic_DNA"/>
</dbReference>
<feature type="domain" description="Chromo" evidence="2">
    <location>
        <begin position="42"/>
        <end position="102"/>
    </location>
</feature>